<name>A0ABV5PAU0_STRCM</name>
<keyword evidence="2" id="KW-1185">Reference proteome</keyword>
<sequence length="66" mass="7524">MSTSVWWLMRGLTGRRGLLLPLLLTIPVCAVLLWPLMAIWHAPDGYPVSHCPPDNVPPWWPDRLPL</sequence>
<organism evidence="1 2">
    <name type="scientific">Streptomyces cremeus</name>
    <dbReference type="NCBI Taxonomy" id="66881"/>
    <lineage>
        <taxon>Bacteria</taxon>
        <taxon>Bacillati</taxon>
        <taxon>Actinomycetota</taxon>
        <taxon>Actinomycetes</taxon>
        <taxon>Kitasatosporales</taxon>
        <taxon>Streptomycetaceae</taxon>
        <taxon>Streptomyces</taxon>
    </lineage>
</organism>
<comment type="caution">
    <text evidence="1">The sequence shown here is derived from an EMBL/GenBank/DDBJ whole genome shotgun (WGS) entry which is preliminary data.</text>
</comment>
<dbReference type="Proteomes" id="UP001589718">
    <property type="component" value="Unassembled WGS sequence"/>
</dbReference>
<evidence type="ECO:0000313" key="2">
    <source>
        <dbReference type="Proteomes" id="UP001589718"/>
    </source>
</evidence>
<accession>A0ABV5PAU0</accession>
<evidence type="ECO:0000313" key="1">
    <source>
        <dbReference type="EMBL" id="MFB9520244.1"/>
    </source>
</evidence>
<reference evidence="1 2" key="1">
    <citation type="submission" date="2024-09" db="EMBL/GenBank/DDBJ databases">
        <authorList>
            <person name="Sun Q."/>
            <person name="Mori K."/>
        </authorList>
    </citation>
    <scope>NUCLEOTIDE SEQUENCE [LARGE SCALE GENOMIC DNA]</scope>
    <source>
        <strain evidence="1 2">JCM 4362</strain>
    </source>
</reference>
<dbReference type="RefSeq" id="WP_345227545.1">
    <property type="nucleotide sequence ID" value="NZ_BAAAXE010000014.1"/>
</dbReference>
<proteinExistence type="predicted"/>
<gene>
    <name evidence="1" type="ORF">ACFFTU_09830</name>
</gene>
<protein>
    <submittedName>
        <fullName evidence="1">Uncharacterized protein</fullName>
    </submittedName>
</protein>
<dbReference type="EMBL" id="JBHMCR010000005">
    <property type="protein sequence ID" value="MFB9520244.1"/>
    <property type="molecule type" value="Genomic_DNA"/>
</dbReference>